<feature type="region of interest" description="Disordered" evidence="1">
    <location>
        <begin position="80"/>
        <end position="126"/>
    </location>
</feature>
<keyword evidence="3" id="KW-1185">Reference proteome</keyword>
<dbReference type="AlphaFoldDB" id="A0A7J8F095"/>
<name>A0A7J8F095_ROUAE</name>
<dbReference type="EMBL" id="JACASE010000008">
    <property type="protein sequence ID" value="KAF6441050.1"/>
    <property type="molecule type" value="Genomic_DNA"/>
</dbReference>
<reference evidence="2 3" key="1">
    <citation type="journal article" date="2020" name="Nature">
        <title>Six reference-quality genomes reveal evolution of bat adaptations.</title>
        <authorList>
            <person name="Jebb D."/>
            <person name="Huang Z."/>
            <person name="Pippel M."/>
            <person name="Hughes G.M."/>
            <person name="Lavrichenko K."/>
            <person name="Devanna P."/>
            <person name="Winkler S."/>
            <person name="Jermiin L.S."/>
            <person name="Skirmuntt E.C."/>
            <person name="Katzourakis A."/>
            <person name="Burkitt-Gray L."/>
            <person name="Ray D.A."/>
            <person name="Sullivan K.A.M."/>
            <person name="Roscito J.G."/>
            <person name="Kirilenko B.M."/>
            <person name="Davalos L.M."/>
            <person name="Corthals A.P."/>
            <person name="Power M.L."/>
            <person name="Jones G."/>
            <person name="Ransome R.D."/>
            <person name="Dechmann D.K.N."/>
            <person name="Locatelli A.G."/>
            <person name="Puechmaille S.J."/>
            <person name="Fedrigo O."/>
            <person name="Jarvis E.D."/>
            <person name="Hiller M."/>
            <person name="Vernes S.C."/>
            <person name="Myers E.W."/>
            <person name="Teeling E.C."/>
        </authorList>
    </citation>
    <scope>NUCLEOTIDE SEQUENCE [LARGE SCALE GENOMIC DNA]</scope>
    <source>
        <strain evidence="2">MRouAeg1</strain>
        <tissue evidence="2">Muscle</tissue>
    </source>
</reference>
<evidence type="ECO:0000256" key="1">
    <source>
        <dbReference type="SAM" id="MobiDB-lite"/>
    </source>
</evidence>
<dbReference type="Proteomes" id="UP000593571">
    <property type="component" value="Unassembled WGS sequence"/>
</dbReference>
<sequence length="126" mass="13614">MPRLGRSTRSSRVPEPVVCAPWMTPSKGVGLPNHSPPAKSRTSGGRSARSDAVSGSRRSWSVTRKLQIERWCRRLRCTFTNPGTGTQPLTAHLPPSPTLTLGERDPSDGSPQPAAVNSLEMETLLT</sequence>
<organism evidence="2 3">
    <name type="scientific">Rousettus aegyptiacus</name>
    <name type="common">Egyptian fruit bat</name>
    <name type="synonym">Pteropus aegyptiacus</name>
    <dbReference type="NCBI Taxonomy" id="9407"/>
    <lineage>
        <taxon>Eukaryota</taxon>
        <taxon>Metazoa</taxon>
        <taxon>Chordata</taxon>
        <taxon>Craniata</taxon>
        <taxon>Vertebrata</taxon>
        <taxon>Euteleostomi</taxon>
        <taxon>Mammalia</taxon>
        <taxon>Eutheria</taxon>
        <taxon>Laurasiatheria</taxon>
        <taxon>Chiroptera</taxon>
        <taxon>Yinpterochiroptera</taxon>
        <taxon>Pteropodoidea</taxon>
        <taxon>Pteropodidae</taxon>
        <taxon>Rousettinae</taxon>
        <taxon>Rousettus</taxon>
    </lineage>
</organism>
<accession>A0A7J8F095</accession>
<feature type="region of interest" description="Disordered" evidence="1">
    <location>
        <begin position="1"/>
        <end position="60"/>
    </location>
</feature>
<evidence type="ECO:0000313" key="2">
    <source>
        <dbReference type="EMBL" id="KAF6441050.1"/>
    </source>
</evidence>
<evidence type="ECO:0000313" key="3">
    <source>
        <dbReference type="Proteomes" id="UP000593571"/>
    </source>
</evidence>
<proteinExistence type="predicted"/>
<feature type="compositionally biased region" description="Polar residues" evidence="1">
    <location>
        <begin position="80"/>
        <end position="89"/>
    </location>
</feature>
<gene>
    <name evidence="2" type="ORF">HJG63_012268</name>
</gene>
<protein>
    <submittedName>
        <fullName evidence="2">Uncharacterized protein</fullName>
    </submittedName>
</protein>
<comment type="caution">
    <text evidence="2">The sequence shown here is derived from an EMBL/GenBank/DDBJ whole genome shotgun (WGS) entry which is preliminary data.</text>
</comment>